<feature type="region of interest" description="Disordered" evidence="1">
    <location>
        <begin position="29"/>
        <end position="49"/>
    </location>
</feature>
<evidence type="ECO:0000313" key="3">
    <source>
        <dbReference type="EMBL" id="SIS99717.1"/>
    </source>
</evidence>
<accession>A0A1N7NN59</accession>
<evidence type="ECO:0000256" key="1">
    <source>
        <dbReference type="SAM" id="MobiDB-lite"/>
    </source>
</evidence>
<dbReference type="AlphaFoldDB" id="A0A1N7NN59"/>
<dbReference type="OrthoDB" id="2374110at2"/>
<keyword evidence="2" id="KW-0732">Signal</keyword>
<keyword evidence="4" id="KW-1185">Reference proteome</keyword>
<dbReference type="PROSITE" id="PS51257">
    <property type="entry name" value="PROKAR_LIPOPROTEIN"/>
    <property type="match status" value="1"/>
</dbReference>
<proteinExistence type="predicted"/>
<feature type="compositionally biased region" description="Low complexity" evidence="1">
    <location>
        <begin position="29"/>
        <end position="46"/>
    </location>
</feature>
<reference evidence="4" key="1">
    <citation type="submission" date="2017-01" db="EMBL/GenBank/DDBJ databases">
        <authorList>
            <person name="Varghese N."/>
            <person name="Submissions S."/>
        </authorList>
    </citation>
    <scope>NUCLEOTIDE SEQUENCE [LARGE SCALE GENOMIC DNA]</scope>
    <source>
        <strain evidence="4">DSM 16176</strain>
    </source>
</reference>
<protein>
    <submittedName>
        <fullName evidence="3">Uncharacterized protein</fullName>
    </submittedName>
</protein>
<sequence>MKPLYRAVLALTAASVIVAGCGSPTAASNLASSAPSAAQGASPARSVAPNGIAHNVSRQDHGQHGASSGLSAPPASAAPAASATAVATPSGVGWYAVPLGRAYGDLAAIAGVDPEGARVRLVVRADAQGSTAKARLEDAWFTPSTGAFQPAGSVPAQTQRSYAGPVHLVFSNTFPTSFQPVQVTVEVDGRHAAKWPSAVPMYGSLVNPETLSPGSWDNVVLGQVGDWVWVALKGPQYPPLYPHSWPITWGFRVWNRVVAFNVVTGAAVVYSVPRSYGLGSWSELTTPNEILPSFAEAGGRVYVGIGEWLGVLPAVPPGQVPAGAVHASSVAIRLAPNAAYVAQEDERALDTLRSFTDEAARVLASYWDTEAGVHVSGVPAFSFYQRDMERAWNLDPAIVNHGDLPTELLWAMSFPVATGSEAVMRRRLSSEVLSMLQSPLQQDAYGMVVKTPSQVMAQFHGRPPLQLPGFSIRGNAYVPNS</sequence>
<gene>
    <name evidence="3" type="ORF">SAMN05421799_10942</name>
</gene>
<dbReference type="Proteomes" id="UP000186156">
    <property type="component" value="Unassembled WGS sequence"/>
</dbReference>
<dbReference type="RefSeq" id="WP_076347934.1">
    <property type="nucleotide sequence ID" value="NZ_FTOO01000009.1"/>
</dbReference>
<evidence type="ECO:0000256" key="2">
    <source>
        <dbReference type="SAM" id="SignalP"/>
    </source>
</evidence>
<feature type="chain" id="PRO_5012591354" evidence="2">
    <location>
        <begin position="27"/>
        <end position="481"/>
    </location>
</feature>
<evidence type="ECO:0000313" key="4">
    <source>
        <dbReference type="Proteomes" id="UP000186156"/>
    </source>
</evidence>
<feature type="signal peptide" evidence="2">
    <location>
        <begin position="1"/>
        <end position="26"/>
    </location>
</feature>
<feature type="region of interest" description="Disordered" evidence="1">
    <location>
        <begin position="55"/>
        <end position="74"/>
    </location>
</feature>
<dbReference type="EMBL" id="FTOO01000009">
    <property type="protein sequence ID" value="SIS99717.1"/>
    <property type="molecule type" value="Genomic_DNA"/>
</dbReference>
<organism evidence="3 4">
    <name type="scientific">Alicyclobacillus vulcanalis</name>
    <dbReference type="NCBI Taxonomy" id="252246"/>
    <lineage>
        <taxon>Bacteria</taxon>
        <taxon>Bacillati</taxon>
        <taxon>Bacillota</taxon>
        <taxon>Bacilli</taxon>
        <taxon>Bacillales</taxon>
        <taxon>Alicyclobacillaceae</taxon>
        <taxon>Alicyclobacillus</taxon>
    </lineage>
</organism>
<name>A0A1N7NN59_9BACL</name>